<sequence>MAVYYVRAASGMSEDNGVQRPPAPANTTPEHCAPHDMQVGDYVFVDGRNRRVNDMRGRGGASVRVLILEGYGPWTMKTAALVYRPITRGSVRRIA</sequence>
<organism evidence="2 3">
    <name type="scientific">Streptomyces yunnanensis</name>
    <dbReference type="NCBI Taxonomy" id="156453"/>
    <lineage>
        <taxon>Bacteria</taxon>
        <taxon>Bacillati</taxon>
        <taxon>Actinomycetota</taxon>
        <taxon>Actinomycetes</taxon>
        <taxon>Kitasatosporales</taxon>
        <taxon>Streptomycetaceae</taxon>
        <taxon>Streptomyces</taxon>
    </lineage>
</organism>
<comment type="caution">
    <text evidence="2">The sequence shown here is derived from an EMBL/GenBank/DDBJ whole genome shotgun (WGS) entry which is preliminary data.</text>
</comment>
<name>A0A9X8QZL7_9ACTN</name>
<feature type="region of interest" description="Disordered" evidence="1">
    <location>
        <begin position="13"/>
        <end position="32"/>
    </location>
</feature>
<reference evidence="3" key="1">
    <citation type="submission" date="2016-11" db="EMBL/GenBank/DDBJ databases">
        <authorList>
            <person name="Jaros S."/>
            <person name="Januszkiewicz K."/>
            <person name="Wedrychowicz H."/>
        </authorList>
    </citation>
    <scope>NUCLEOTIDE SEQUENCE [LARGE SCALE GENOMIC DNA]</scope>
    <source>
        <strain evidence="3">CGMCC 4.3555</strain>
    </source>
</reference>
<dbReference type="Proteomes" id="UP000184388">
    <property type="component" value="Unassembled WGS sequence"/>
</dbReference>
<protein>
    <submittedName>
        <fullName evidence="2">Uncharacterized protein</fullName>
    </submittedName>
</protein>
<dbReference type="RefSeq" id="WP_143179762.1">
    <property type="nucleotide sequence ID" value="NZ_FRBK01000026.1"/>
</dbReference>
<evidence type="ECO:0000256" key="1">
    <source>
        <dbReference type="SAM" id="MobiDB-lite"/>
    </source>
</evidence>
<evidence type="ECO:0000313" key="3">
    <source>
        <dbReference type="Proteomes" id="UP000184388"/>
    </source>
</evidence>
<dbReference type="EMBL" id="FRBK01000026">
    <property type="protein sequence ID" value="SHN24096.1"/>
    <property type="molecule type" value="Genomic_DNA"/>
</dbReference>
<dbReference type="AlphaFoldDB" id="A0A9X8QZL7"/>
<gene>
    <name evidence="2" type="ORF">SAMN05216268_12665</name>
</gene>
<evidence type="ECO:0000313" key="2">
    <source>
        <dbReference type="EMBL" id="SHN24096.1"/>
    </source>
</evidence>
<proteinExistence type="predicted"/>
<accession>A0A9X8QZL7</accession>